<dbReference type="InterPro" id="IPR029061">
    <property type="entry name" value="THDP-binding"/>
</dbReference>
<organism evidence="5 7">
    <name type="scientific">Listeria immobilis</name>
    <dbReference type="NCBI Taxonomy" id="2713502"/>
    <lineage>
        <taxon>Bacteria</taxon>
        <taxon>Bacillati</taxon>
        <taxon>Bacillota</taxon>
        <taxon>Bacilli</taxon>
        <taxon>Bacillales</taxon>
        <taxon>Listeriaceae</taxon>
        <taxon>Listeria</taxon>
    </lineage>
</organism>
<evidence type="ECO:0000256" key="1">
    <source>
        <dbReference type="ARBA" id="ARBA00001964"/>
    </source>
</evidence>
<evidence type="ECO:0000256" key="3">
    <source>
        <dbReference type="ARBA" id="ARBA00023052"/>
    </source>
</evidence>
<comment type="similarity">
    <text evidence="2">Belongs to the transketolase family.</text>
</comment>
<reference evidence="7 8" key="1">
    <citation type="submission" date="2020-03" db="EMBL/GenBank/DDBJ databases">
        <title>Soil Listeria distribution.</title>
        <authorList>
            <person name="Liao J."/>
            <person name="Wiedmann M."/>
        </authorList>
    </citation>
    <scope>NUCLEOTIDE SEQUENCE [LARGE SCALE GENOMIC DNA]</scope>
    <source>
        <strain evidence="6 8">FSL L7-1515</strain>
        <strain evidence="5 7">FSL L7-1554</strain>
    </source>
</reference>
<sequence length="274" mass="30299">MSELKVKSFEIRKAVIKMIYEAKTGHTGSDLSCADILVALYYGGMNIDPKNPEDTNRDRYVQSKGHAVEVLWAVLADKGYIEKEELASFSAFGTRLIGHPNNKVAGIEMNTGSLGHGLSVSVGMALAAKMDKKSYHTYTLLGDGELAEGSVWEGAMAAANYQLDNLTAIIDRNSLQISGRTEDVMRVEPLADKWRAFGWDVIEADGNDPDKLLAIFKTANKSGKPRLVIAKTIKGYGVKMAENVAKWHHYVPSKEEYEMAINDLDERMEASRHE</sequence>
<accession>A0A7X0X864</accession>
<name>A0A7X0X864_9LIST</name>
<dbReference type="AlphaFoldDB" id="A0A7X0X864"/>
<dbReference type="Proteomes" id="UP000587800">
    <property type="component" value="Unassembled WGS sequence"/>
</dbReference>
<comment type="cofactor">
    <cofactor evidence="1">
        <name>thiamine diphosphate</name>
        <dbReference type="ChEBI" id="CHEBI:58937"/>
    </cofactor>
</comment>
<gene>
    <name evidence="5" type="ORF">HCJ38_09890</name>
    <name evidence="6" type="ORF">HCJ59_12935</name>
</gene>
<keyword evidence="3" id="KW-0786">Thiamine pyrophosphate</keyword>
<dbReference type="InterPro" id="IPR005474">
    <property type="entry name" value="Transketolase_N"/>
</dbReference>
<dbReference type="RefSeq" id="WP_185348924.1">
    <property type="nucleotide sequence ID" value="NZ_JAASTU010000017.1"/>
</dbReference>
<dbReference type="EMBL" id="JAASTW010000011">
    <property type="protein sequence ID" value="MBC1489307.1"/>
    <property type="molecule type" value="Genomic_DNA"/>
</dbReference>
<evidence type="ECO:0000259" key="4">
    <source>
        <dbReference type="Pfam" id="PF00456"/>
    </source>
</evidence>
<dbReference type="PANTHER" id="PTHR47514:SF1">
    <property type="entry name" value="TRANSKETOLASE N-TERMINAL SECTION-RELATED"/>
    <property type="match status" value="1"/>
</dbReference>
<comment type="caution">
    <text evidence="5">The sequence shown here is derived from an EMBL/GenBank/DDBJ whole genome shotgun (WGS) entry which is preliminary data.</text>
</comment>
<evidence type="ECO:0000313" key="5">
    <source>
        <dbReference type="EMBL" id="MBC1489307.1"/>
    </source>
</evidence>
<dbReference type="EMBL" id="JAASUB010000016">
    <property type="protein sequence ID" value="MBC1510790.1"/>
    <property type="molecule type" value="Genomic_DNA"/>
</dbReference>
<dbReference type="CDD" id="cd02012">
    <property type="entry name" value="TPP_TK"/>
    <property type="match status" value="1"/>
</dbReference>
<keyword evidence="8" id="KW-1185">Reference proteome</keyword>
<dbReference type="Proteomes" id="UP000561617">
    <property type="component" value="Unassembled WGS sequence"/>
</dbReference>
<protein>
    <submittedName>
        <fullName evidence="5">Transketolase</fullName>
    </submittedName>
</protein>
<feature type="domain" description="Transketolase N-terminal" evidence="4">
    <location>
        <begin position="11"/>
        <end position="248"/>
    </location>
</feature>
<dbReference type="Gene3D" id="3.40.50.970">
    <property type="match status" value="1"/>
</dbReference>
<evidence type="ECO:0000256" key="2">
    <source>
        <dbReference type="ARBA" id="ARBA00007131"/>
    </source>
</evidence>
<evidence type="ECO:0000313" key="7">
    <source>
        <dbReference type="Proteomes" id="UP000561617"/>
    </source>
</evidence>
<proteinExistence type="inferred from homology"/>
<evidence type="ECO:0000313" key="8">
    <source>
        <dbReference type="Proteomes" id="UP000587800"/>
    </source>
</evidence>
<dbReference type="SUPFAM" id="SSF52518">
    <property type="entry name" value="Thiamin diphosphate-binding fold (THDP-binding)"/>
    <property type="match status" value="1"/>
</dbReference>
<dbReference type="Pfam" id="PF00456">
    <property type="entry name" value="Transketolase_N"/>
    <property type="match status" value="1"/>
</dbReference>
<evidence type="ECO:0000313" key="6">
    <source>
        <dbReference type="EMBL" id="MBC1510790.1"/>
    </source>
</evidence>
<dbReference type="PANTHER" id="PTHR47514">
    <property type="entry name" value="TRANSKETOLASE N-TERMINAL SECTION-RELATED"/>
    <property type="match status" value="1"/>
</dbReference>